<evidence type="ECO:0000256" key="4">
    <source>
        <dbReference type="ARBA" id="ARBA00022840"/>
    </source>
</evidence>
<dbReference type="Pfam" id="PF00005">
    <property type="entry name" value="ABC_tran"/>
    <property type="match status" value="1"/>
</dbReference>
<sequence length="291" mass="30123">MDVTREGPVPADFAAGTTGTTGTAGAVAPEAGRGRGERGGSTPALHLSGLVKAFDGRTAVDRVTLSVPRGSFFGLVGPNGAGKTTTLSMAVGLLRPDAGRAHILGVDVWEDPARAKELVGVLPDGMALPERLTGRELLTYMGLLRGLPADTVVRRVEELLAVLELADAERTLVVDYSAGMRKKIGLATALLHAPRLLVLDEPFEAVDPVSATTIRTILRRFVDAGGAVVLSSHVMTLVEQMCDHVAVIAAGRVAASGPLELVRGTGSLEEAFVHLVGGRTGGAEGLSWLAS</sequence>
<name>A0ABT1HZ58_STRSD</name>
<dbReference type="SMART" id="SM00382">
    <property type="entry name" value="AAA"/>
    <property type="match status" value="1"/>
</dbReference>
<dbReference type="Proteomes" id="UP001205311">
    <property type="component" value="Unassembled WGS sequence"/>
</dbReference>
<dbReference type="CDD" id="cd03230">
    <property type="entry name" value="ABC_DR_subfamily_A"/>
    <property type="match status" value="1"/>
</dbReference>
<accession>A0ABT1HZ58</accession>
<evidence type="ECO:0000313" key="9">
    <source>
        <dbReference type="Proteomes" id="UP001205311"/>
    </source>
</evidence>
<dbReference type="SUPFAM" id="SSF52540">
    <property type="entry name" value="P-loop containing nucleoside triphosphate hydrolases"/>
    <property type="match status" value="1"/>
</dbReference>
<protein>
    <submittedName>
        <fullName evidence="8">ABC-2 type transport system ATP-binding protein</fullName>
    </submittedName>
</protein>
<reference evidence="8 9" key="1">
    <citation type="submission" date="2022-06" db="EMBL/GenBank/DDBJ databases">
        <title>Genomic Encyclopedia of Archaeal and Bacterial Type Strains, Phase II (KMG-II): from individual species to whole genera.</title>
        <authorList>
            <person name="Goeker M."/>
        </authorList>
    </citation>
    <scope>NUCLEOTIDE SEQUENCE [LARGE SCALE GENOMIC DNA]</scope>
    <source>
        <strain evidence="8 9">DSM 40477</strain>
    </source>
</reference>
<proteinExistence type="predicted"/>
<dbReference type="InterPro" id="IPR017871">
    <property type="entry name" value="ABC_transporter-like_CS"/>
</dbReference>
<dbReference type="PROSITE" id="PS00211">
    <property type="entry name" value="ABC_TRANSPORTER_1"/>
    <property type="match status" value="1"/>
</dbReference>
<dbReference type="GO" id="GO:0005524">
    <property type="term" value="F:ATP binding"/>
    <property type="evidence" value="ECO:0007669"/>
    <property type="project" value="UniProtKB-KW"/>
</dbReference>
<keyword evidence="4 8" id="KW-0067">ATP-binding</keyword>
<dbReference type="InterPro" id="IPR050763">
    <property type="entry name" value="ABC_transporter_ATP-binding"/>
</dbReference>
<dbReference type="InterPro" id="IPR027417">
    <property type="entry name" value="P-loop_NTPase"/>
</dbReference>
<keyword evidence="9" id="KW-1185">Reference proteome</keyword>
<organism evidence="8 9">
    <name type="scientific">Streptoalloteichus tenebrarius (strain ATCC 17920 / DSM 40477 / JCM 4838 / CBS 697.72 / NBRC 16177 / NCIMB 11028 / NRRL B-12390 / A12253. 1 / ISP 5477)</name>
    <name type="common">Streptomyces tenebrarius</name>
    <dbReference type="NCBI Taxonomy" id="1933"/>
    <lineage>
        <taxon>Bacteria</taxon>
        <taxon>Bacillati</taxon>
        <taxon>Actinomycetota</taxon>
        <taxon>Actinomycetes</taxon>
        <taxon>Pseudonocardiales</taxon>
        <taxon>Pseudonocardiaceae</taxon>
        <taxon>Streptoalloteichus</taxon>
    </lineage>
</organism>
<dbReference type="InterPro" id="IPR003593">
    <property type="entry name" value="AAA+_ATPase"/>
</dbReference>
<evidence type="ECO:0000256" key="5">
    <source>
        <dbReference type="ARBA" id="ARBA00023251"/>
    </source>
</evidence>
<keyword evidence="2" id="KW-0813">Transport</keyword>
<evidence type="ECO:0000259" key="7">
    <source>
        <dbReference type="PROSITE" id="PS50893"/>
    </source>
</evidence>
<feature type="region of interest" description="Disordered" evidence="6">
    <location>
        <begin position="1"/>
        <end position="42"/>
    </location>
</feature>
<dbReference type="RefSeq" id="WP_372502778.1">
    <property type="nucleotide sequence ID" value="NZ_JAMTCP010000032.1"/>
</dbReference>
<dbReference type="InterPro" id="IPR003439">
    <property type="entry name" value="ABC_transporter-like_ATP-bd"/>
</dbReference>
<feature type="domain" description="ABC transporter" evidence="7">
    <location>
        <begin position="45"/>
        <end position="275"/>
    </location>
</feature>
<evidence type="ECO:0000313" key="8">
    <source>
        <dbReference type="EMBL" id="MCP2260817.1"/>
    </source>
</evidence>
<dbReference type="PROSITE" id="PS50893">
    <property type="entry name" value="ABC_TRANSPORTER_2"/>
    <property type="match status" value="1"/>
</dbReference>
<keyword evidence="3" id="KW-0547">Nucleotide-binding</keyword>
<keyword evidence="5" id="KW-0046">Antibiotic resistance</keyword>
<dbReference type="EMBL" id="JAMTCP010000032">
    <property type="protein sequence ID" value="MCP2260817.1"/>
    <property type="molecule type" value="Genomic_DNA"/>
</dbReference>
<dbReference type="Gene3D" id="3.40.50.300">
    <property type="entry name" value="P-loop containing nucleotide triphosphate hydrolases"/>
    <property type="match status" value="1"/>
</dbReference>
<dbReference type="PANTHER" id="PTHR42711:SF19">
    <property type="entry name" value="DOXORUBICIN RESISTANCE ATP-BINDING PROTEIN DRRA"/>
    <property type="match status" value="1"/>
</dbReference>
<evidence type="ECO:0000256" key="3">
    <source>
        <dbReference type="ARBA" id="ARBA00022741"/>
    </source>
</evidence>
<gene>
    <name evidence="8" type="ORF">LX15_004537</name>
</gene>
<dbReference type="PANTHER" id="PTHR42711">
    <property type="entry name" value="ABC TRANSPORTER ATP-BINDING PROTEIN"/>
    <property type="match status" value="1"/>
</dbReference>
<comment type="caution">
    <text evidence="8">The sequence shown here is derived from an EMBL/GenBank/DDBJ whole genome shotgun (WGS) entry which is preliminary data.</text>
</comment>
<evidence type="ECO:0000256" key="6">
    <source>
        <dbReference type="SAM" id="MobiDB-lite"/>
    </source>
</evidence>
<evidence type="ECO:0000256" key="1">
    <source>
        <dbReference type="ARBA" id="ARBA00004202"/>
    </source>
</evidence>
<evidence type="ECO:0000256" key="2">
    <source>
        <dbReference type="ARBA" id="ARBA00022448"/>
    </source>
</evidence>
<feature type="compositionally biased region" description="Low complexity" evidence="6">
    <location>
        <begin position="14"/>
        <end position="31"/>
    </location>
</feature>
<comment type="subcellular location">
    <subcellularLocation>
        <location evidence="1">Cell membrane</location>
        <topology evidence="1">Peripheral membrane protein</topology>
    </subcellularLocation>
</comment>